<feature type="transmembrane region" description="Helical" evidence="2">
    <location>
        <begin position="199"/>
        <end position="221"/>
    </location>
</feature>
<feature type="transmembrane region" description="Helical" evidence="2">
    <location>
        <begin position="311"/>
        <end position="332"/>
    </location>
</feature>
<sequence>MYDGSGEASTSWPFNQTTAFEDFTHQQGLYDGPWNNYKSCWAWTNPRIFIEFYAFFVLLENLYLVYVVVVSFKRSERNFFSSCVLVTAASGIVFTLILLLFPFLFQWQNKVDFVSQAEKESEVKINFLKVNYTISNKLTQVNQEHRCQQNGNKLCRATGWLLGLVVFIPFISNTMICINTSMAAICWKMYKLKVHTISSIRLTVFLCMILALVISFALPAVEAGAHYHYDPLLKLCWLPLRLESKIERRFIFFAFGFLSLVMLILLGFFYLLVKAHRSEAAFKQTTGNRTSLIFGHIFIMKTKFWSLHSHVAVWVTIATIVIYFPLTAGTILRFTVIFPHEDLLWFDIIIYVCMLLVPCVNPLVHLSQFKAYRQVSAKFFTCCKQPVKKNRVSPLTIEMGSIDSDEFPSGYDTDTWNNTGRSFIVERYRGFPKPVRQGPVMERRQFRAKNLPDENDSVYQETLERNYRRPGFKSNREYYNQWQDTDNPKLYNQYTTQNPRPNHYDPYDSYGQRQPQEPRYEQKRNRNTISRGLSQFYADGSFPKMMQRYWRNISSSRRSKRRDRLTSTKDVPGPAVSQKQTRRNVTFGRTPVQSPLVRNPSFPRPGAVKRRIQKLMMQNNSGSPFRGRRAAPDPMAANQLADPRYDRMMYSGRRDHLYPPTVSRPTGDKLSDESQTSLRGERSNNWDVFEDDPMSSGRYGYPSRRYHD</sequence>
<dbReference type="AlphaFoldDB" id="A0A6F9DGC4"/>
<feature type="compositionally biased region" description="Polar residues" evidence="1">
    <location>
        <begin position="485"/>
        <end position="500"/>
    </location>
</feature>
<feature type="transmembrane region" description="Helical" evidence="2">
    <location>
        <begin position="52"/>
        <end position="72"/>
    </location>
</feature>
<proteinExistence type="evidence at transcript level"/>
<feature type="region of interest" description="Disordered" evidence="1">
    <location>
        <begin position="552"/>
        <end position="584"/>
    </location>
</feature>
<feature type="transmembrane region" description="Helical" evidence="2">
    <location>
        <begin position="250"/>
        <end position="273"/>
    </location>
</feature>
<feature type="transmembrane region" description="Helical" evidence="2">
    <location>
        <begin position="79"/>
        <end position="105"/>
    </location>
</feature>
<evidence type="ECO:0000256" key="2">
    <source>
        <dbReference type="SAM" id="Phobius"/>
    </source>
</evidence>
<dbReference type="CDD" id="cd00637">
    <property type="entry name" value="7tm_classA_rhodopsin-like"/>
    <property type="match status" value="1"/>
</dbReference>
<dbReference type="Gene3D" id="1.20.1070.10">
    <property type="entry name" value="Rhodopsin 7-helix transmembrane proteins"/>
    <property type="match status" value="1"/>
</dbReference>
<name>A0A6F9DGC4_9ASCI</name>
<gene>
    <name evidence="3" type="primary">LOC100175565</name>
</gene>
<accession>A0A6F9DGC4</accession>
<evidence type="ECO:0000313" key="3">
    <source>
        <dbReference type="EMBL" id="CAB3260599.1"/>
    </source>
</evidence>
<protein>
    <submittedName>
        <fullName evidence="3">Uncharacterized protein LOC100175565</fullName>
    </submittedName>
</protein>
<dbReference type="SUPFAM" id="SSF81321">
    <property type="entry name" value="Family A G protein-coupled receptor-like"/>
    <property type="match status" value="1"/>
</dbReference>
<feature type="transmembrane region" description="Helical" evidence="2">
    <location>
        <begin position="160"/>
        <end position="187"/>
    </location>
</feature>
<organism evidence="3">
    <name type="scientific">Phallusia mammillata</name>
    <dbReference type="NCBI Taxonomy" id="59560"/>
    <lineage>
        <taxon>Eukaryota</taxon>
        <taxon>Metazoa</taxon>
        <taxon>Chordata</taxon>
        <taxon>Tunicata</taxon>
        <taxon>Ascidiacea</taxon>
        <taxon>Phlebobranchia</taxon>
        <taxon>Ascidiidae</taxon>
        <taxon>Phallusia</taxon>
    </lineage>
</organism>
<reference evidence="3" key="1">
    <citation type="submission" date="2020-04" db="EMBL/GenBank/DDBJ databases">
        <authorList>
            <person name="Neveu A P."/>
        </authorList>
    </citation>
    <scope>NUCLEOTIDE SEQUENCE</scope>
    <source>
        <tissue evidence="3">Whole embryo</tissue>
    </source>
</reference>
<feature type="region of interest" description="Disordered" evidence="1">
    <location>
        <begin position="485"/>
        <end position="534"/>
    </location>
</feature>
<keyword evidence="2" id="KW-0812">Transmembrane</keyword>
<feature type="transmembrane region" description="Helical" evidence="2">
    <location>
        <begin position="344"/>
        <end position="364"/>
    </location>
</feature>
<feature type="region of interest" description="Disordered" evidence="1">
    <location>
        <begin position="650"/>
        <end position="708"/>
    </location>
</feature>
<keyword evidence="2" id="KW-1133">Transmembrane helix</keyword>
<evidence type="ECO:0000256" key="1">
    <source>
        <dbReference type="SAM" id="MobiDB-lite"/>
    </source>
</evidence>
<dbReference type="EMBL" id="LR786389">
    <property type="protein sequence ID" value="CAB3260599.1"/>
    <property type="molecule type" value="mRNA"/>
</dbReference>
<keyword evidence="2" id="KW-0472">Membrane</keyword>